<dbReference type="GO" id="GO:0004540">
    <property type="term" value="F:RNA nuclease activity"/>
    <property type="evidence" value="ECO:0007669"/>
    <property type="project" value="InterPro"/>
</dbReference>
<proteinExistence type="predicted"/>
<protein>
    <recommendedName>
        <fullName evidence="1">NYN domain-containing protein</fullName>
    </recommendedName>
</protein>
<dbReference type="PANTHER" id="PTHR35458:SF8">
    <property type="entry name" value="SLR0650 PROTEIN"/>
    <property type="match status" value="1"/>
</dbReference>
<evidence type="ECO:0000313" key="3">
    <source>
        <dbReference type="Proteomes" id="UP000177434"/>
    </source>
</evidence>
<dbReference type="InterPro" id="IPR047140">
    <property type="entry name" value="LabA"/>
</dbReference>
<dbReference type="PANTHER" id="PTHR35458">
    <property type="entry name" value="SLR0755 PROTEIN"/>
    <property type="match status" value="1"/>
</dbReference>
<organism evidence="2 3">
    <name type="scientific">candidate division WS6 bacterium RIFOXYB1_FULL_33_14</name>
    <dbReference type="NCBI Taxonomy" id="1817896"/>
    <lineage>
        <taxon>Bacteria</taxon>
        <taxon>Candidatus Dojkabacteria</taxon>
    </lineage>
</organism>
<dbReference type="InterPro" id="IPR021139">
    <property type="entry name" value="NYN"/>
</dbReference>
<gene>
    <name evidence="2" type="ORF">A2400_01400</name>
</gene>
<feature type="domain" description="NYN" evidence="1">
    <location>
        <begin position="13"/>
        <end position="163"/>
    </location>
</feature>
<dbReference type="AlphaFoldDB" id="A0A1F4UFD9"/>
<name>A0A1F4UFD9_9BACT</name>
<dbReference type="Pfam" id="PF01936">
    <property type="entry name" value="NYN"/>
    <property type="match status" value="1"/>
</dbReference>
<evidence type="ECO:0000313" key="2">
    <source>
        <dbReference type="EMBL" id="OGC43665.1"/>
    </source>
</evidence>
<comment type="caution">
    <text evidence="2">The sequence shown here is derived from an EMBL/GenBank/DDBJ whole genome shotgun (WGS) entry which is preliminary data.</text>
</comment>
<reference evidence="2 3" key="1">
    <citation type="journal article" date="2016" name="Nat. Commun.">
        <title>Thousands of microbial genomes shed light on interconnected biogeochemical processes in an aquifer system.</title>
        <authorList>
            <person name="Anantharaman K."/>
            <person name="Brown C.T."/>
            <person name="Hug L.A."/>
            <person name="Sharon I."/>
            <person name="Castelle C.J."/>
            <person name="Probst A.J."/>
            <person name="Thomas B.C."/>
            <person name="Singh A."/>
            <person name="Wilkins M.J."/>
            <person name="Karaoz U."/>
            <person name="Brodie E.L."/>
            <person name="Williams K.H."/>
            <person name="Hubbard S.S."/>
            <person name="Banfield J.F."/>
        </authorList>
    </citation>
    <scope>NUCLEOTIDE SEQUENCE [LARGE SCALE GENOMIC DNA]</scope>
</reference>
<dbReference type="EMBL" id="MEUN01000113">
    <property type="protein sequence ID" value="OGC43665.1"/>
    <property type="molecule type" value="Genomic_DNA"/>
</dbReference>
<evidence type="ECO:0000259" key="1">
    <source>
        <dbReference type="Pfam" id="PF01936"/>
    </source>
</evidence>
<accession>A0A1F4UFD9</accession>
<dbReference type="Proteomes" id="UP000177434">
    <property type="component" value="Unassembled WGS sequence"/>
</dbReference>
<dbReference type="Gene3D" id="3.40.50.1010">
    <property type="entry name" value="5'-nuclease"/>
    <property type="match status" value="1"/>
</dbReference>
<sequence>MLPLHMVTKFLKVYAFIDSQNLNYSIKKDIVRRNKRVYVGWKIDMQLFYVYLKDKFRVKKVFLFIGYVPENKRMYDSFKSFGYELIFKPTIKDPAGKVKGNVDAEIVLHSVRLKYDEYEKGIFVSGDGDFHCLYEFLEKERRPFHIIIPNQLTASSLLRKFDKSKIFIQRKREILEFKTGRRRSVPRR</sequence>